<evidence type="ECO:0000259" key="4">
    <source>
        <dbReference type="PROSITE" id="PS51379"/>
    </source>
</evidence>
<evidence type="ECO:0000256" key="1">
    <source>
        <dbReference type="ARBA" id="ARBA00022723"/>
    </source>
</evidence>
<accession>A0A1J1CC71</accession>
<sequence length="80" mass="8903">MDKPFVKVEPELCKGCGICIEACPPRVLEFHSNFNTKGYHYAYYLGDGCTGCGVCFYACPEPEAITVYKKGYEYVGEEVA</sequence>
<keyword evidence="2" id="KW-0408">Iron</keyword>
<dbReference type="KEGG" id="caby:Cabys_3125"/>
<dbReference type="Gene3D" id="3.30.70.20">
    <property type="match status" value="1"/>
</dbReference>
<evidence type="ECO:0000256" key="3">
    <source>
        <dbReference type="ARBA" id="ARBA00023014"/>
    </source>
</evidence>
<protein>
    <submittedName>
        <fullName evidence="5">2-oxoglutarate ferredoxin oxidoreductase subunit delta/acetyl-CoA synthetase</fullName>
    </submittedName>
</protein>
<dbReference type="PANTHER" id="PTHR43122:SF2">
    <property type="entry name" value="FERREDOXIN SUBUNIT OF PYRUVATE:FLAVODOXIN OXIDOREDUCTASE"/>
    <property type="match status" value="1"/>
</dbReference>
<dbReference type="AlphaFoldDB" id="A0A1J1CC71"/>
<evidence type="ECO:0000313" key="5">
    <source>
        <dbReference type="EMBL" id="APF19873.1"/>
    </source>
</evidence>
<dbReference type="InterPro" id="IPR017896">
    <property type="entry name" value="4Fe4S_Fe-S-bd"/>
</dbReference>
<name>A0A1J1CC71_CALAY</name>
<dbReference type="GO" id="GO:0051536">
    <property type="term" value="F:iron-sulfur cluster binding"/>
    <property type="evidence" value="ECO:0007669"/>
    <property type="project" value="UniProtKB-KW"/>
</dbReference>
<dbReference type="Pfam" id="PF12838">
    <property type="entry name" value="Fer4_7"/>
    <property type="match status" value="1"/>
</dbReference>
<evidence type="ECO:0000313" key="6">
    <source>
        <dbReference type="Proteomes" id="UP000183868"/>
    </source>
</evidence>
<feature type="domain" description="4Fe-4S ferredoxin-type" evidence="4">
    <location>
        <begin position="4"/>
        <end position="33"/>
    </location>
</feature>
<keyword evidence="1" id="KW-0479">Metal-binding</keyword>
<evidence type="ECO:0000256" key="2">
    <source>
        <dbReference type="ARBA" id="ARBA00023004"/>
    </source>
</evidence>
<dbReference type="InterPro" id="IPR017900">
    <property type="entry name" value="4Fe4S_Fe_S_CS"/>
</dbReference>
<dbReference type="SUPFAM" id="SSF54862">
    <property type="entry name" value="4Fe-4S ferredoxins"/>
    <property type="match status" value="1"/>
</dbReference>
<dbReference type="PANTHER" id="PTHR43122">
    <property type="entry name" value="FERREDOXIN SUBUNIT OF PYRUVATE:FLAVODOXIN OXIDOREDUCTASE-RELATED"/>
    <property type="match status" value="1"/>
</dbReference>
<dbReference type="GO" id="GO:0046872">
    <property type="term" value="F:metal ion binding"/>
    <property type="evidence" value="ECO:0007669"/>
    <property type="project" value="UniProtKB-KW"/>
</dbReference>
<dbReference type="PROSITE" id="PS00198">
    <property type="entry name" value="4FE4S_FER_1"/>
    <property type="match status" value="1"/>
</dbReference>
<organism evidence="5 6">
    <name type="scientific">Caldithrix abyssi DSM 13497</name>
    <dbReference type="NCBI Taxonomy" id="880073"/>
    <lineage>
        <taxon>Bacteria</taxon>
        <taxon>Pseudomonadati</taxon>
        <taxon>Calditrichota</taxon>
        <taxon>Calditrichia</taxon>
        <taxon>Calditrichales</taxon>
        <taxon>Calditrichaceae</taxon>
        <taxon>Caldithrix</taxon>
    </lineage>
</organism>
<keyword evidence="3" id="KW-0411">Iron-sulfur</keyword>
<reference evidence="5 6" key="1">
    <citation type="submission" date="2016-11" db="EMBL/GenBank/DDBJ databases">
        <title>Genomic analysis of Caldithrix abyssi and proposal of a novel bacterial phylum Caldithrichaeota.</title>
        <authorList>
            <person name="Kublanov I."/>
            <person name="Sigalova O."/>
            <person name="Gavrilov S."/>
            <person name="Lebedinsky A."/>
            <person name="Ivanova N."/>
            <person name="Daum C."/>
            <person name="Reddy T."/>
            <person name="Klenk H.P."/>
            <person name="Goker M."/>
            <person name="Reva O."/>
            <person name="Miroshnichenko M."/>
            <person name="Kyprides N."/>
            <person name="Woyke T."/>
            <person name="Gelfand M."/>
        </authorList>
    </citation>
    <scope>NUCLEOTIDE SEQUENCE [LARGE SCALE GENOMIC DNA]</scope>
    <source>
        <strain evidence="5 6">LF13</strain>
    </source>
</reference>
<dbReference type="EMBL" id="CP018099">
    <property type="protein sequence ID" value="APF19873.1"/>
    <property type="molecule type" value="Genomic_DNA"/>
</dbReference>
<proteinExistence type="predicted"/>
<dbReference type="PROSITE" id="PS51379">
    <property type="entry name" value="4FE4S_FER_2"/>
    <property type="match status" value="2"/>
</dbReference>
<dbReference type="Proteomes" id="UP000183868">
    <property type="component" value="Chromosome"/>
</dbReference>
<gene>
    <name evidence="5" type="ORF">Cabys_3125</name>
</gene>
<feature type="domain" description="4Fe-4S ferredoxin-type" evidence="4">
    <location>
        <begin position="40"/>
        <end position="70"/>
    </location>
</feature>